<sequence length="61" mass="7009">MKILEPNSVCIKGAAWFIGRAKMKACMMDMYQNVRELSIDETNDLKRLGVWKEPSSEDDKS</sequence>
<dbReference type="PATRIC" id="fig|1359167.3.peg.526"/>
<evidence type="ECO:0000313" key="1">
    <source>
        <dbReference type="EMBL" id="KJV65595.1"/>
    </source>
</evidence>
<protein>
    <submittedName>
        <fullName evidence="1">Uncharacterized protein</fullName>
    </submittedName>
</protein>
<dbReference type="AlphaFoldDB" id="A0A0F3NC49"/>
<gene>
    <name evidence="1" type="ORF">EMUCRT_0540</name>
</gene>
<organism evidence="1 2">
    <name type="scientific">Ehrlichia cf. muris str. EmCRT</name>
    <dbReference type="NCBI Taxonomy" id="1359167"/>
    <lineage>
        <taxon>Bacteria</taxon>
        <taxon>Pseudomonadati</taxon>
        <taxon>Pseudomonadota</taxon>
        <taxon>Alphaproteobacteria</taxon>
        <taxon>Rickettsiales</taxon>
        <taxon>Anaplasmataceae</taxon>
        <taxon>Ehrlichia</taxon>
    </lineage>
</organism>
<comment type="caution">
    <text evidence="1">The sequence shown here is derived from an EMBL/GenBank/DDBJ whole genome shotgun (WGS) entry which is preliminary data.</text>
</comment>
<evidence type="ECO:0000313" key="2">
    <source>
        <dbReference type="Proteomes" id="UP000033546"/>
    </source>
</evidence>
<dbReference type="EMBL" id="LANU01000002">
    <property type="protein sequence ID" value="KJV65595.1"/>
    <property type="molecule type" value="Genomic_DNA"/>
</dbReference>
<proteinExistence type="predicted"/>
<name>A0A0F3NC49_9RICK</name>
<reference evidence="1 2" key="1">
    <citation type="submission" date="2015-02" db="EMBL/GenBank/DDBJ databases">
        <title>Genome Sequencing of Rickettsiales.</title>
        <authorList>
            <person name="Daugherty S.C."/>
            <person name="Su Q."/>
            <person name="Abolude K."/>
            <person name="Beier-Sexton M."/>
            <person name="Carlyon J.A."/>
            <person name="Carter R."/>
            <person name="Day N.P."/>
            <person name="Dumler S.J."/>
            <person name="Dyachenko V."/>
            <person name="Godinez A."/>
            <person name="Kurtti T.J."/>
            <person name="Lichay M."/>
            <person name="Mullins K.E."/>
            <person name="Ott S."/>
            <person name="Pappas-Brown V."/>
            <person name="Paris D.H."/>
            <person name="Patel P."/>
            <person name="Richards A.L."/>
            <person name="Sadzewicz L."/>
            <person name="Sears K."/>
            <person name="Seidman D."/>
            <person name="Sengamalay N."/>
            <person name="Stenos J."/>
            <person name="Tallon L.J."/>
            <person name="Vincent G."/>
            <person name="Fraser C.M."/>
            <person name="Munderloh U."/>
            <person name="Dunning-Hotopp J.C."/>
        </authorList>
    </citation>
    <scope>NUCLEOTIDE SEQUENCE [LARGE SCALE GENOMIC DNA]</scope>
    <source>
        <strain evidence="1 2">EmCRT</strain>
    </source>
</reference>
<dbReference type="Proteomes" id="UP000033546">
    <property type="component" value="Unassembled WGS sequence"/>
</dbReference>
<accession>A0A0F3NC49</accession>
<dbReference type="RefSeq" id="WP_143339988.1">
    <property type="nucleotide sequence ID" value="NZ_LANU01000002.1"/>
</dbReference>